<keyword evidence="1" id="KW-0472">Membrane</keyword>
<feature type="non-terminal residue" evidence="2">
    <location>
        <position position="48"/>
    </location>
</feature>
<name>A0AAV7WU19_PLEWA</name>
<dbReference type="EMBL" id="JANPWB010000001">
    <property type="protein sequence ID" value="KAJ1216182.1"/>
    <property type="molecule type" value="Genomic_DNA"/>
</dbReference>
<comment type="caution">
    <text evidence="2">The sequence shown here is derived from an EMBL/GenBank/DDBJ whole genome shotgun (WGS) entry which is preliminary data.</text>
</comment>
<protein>
    <submittedName>
        <fullName evidence="2">Uncharacterized protein</fullName>
    </submittedName>
</protein>
<keyword evidence="1" id="KW-1133">Transmembrane helix</keyword>
<proteinExistence type="predicted"/>
<keyword evidence="1" id="KW-0812">Transmembrane</keyword>
<keyword evidence="3" id="KW-1185">Reference proteome</keyword>
<reference evidence="2" key="1">
    <citation type="journal article" date="2022" name="bioRxiv">
        <title>Sequencing and chromosome-scale assembly of the giantPleurodeles waltlgenome.</title>
        <authorList>
            <person name="Brown T."/>
            <person name="Elewa A."/>
            <person name="Iarovenko S."/>
            <person name="Subramanian E."/>
            <person name="Araus A.J."/>
            <person name="Petzold A."/>
            <person name="Susuki M."/>
            <person name="Suzuki K.-i.T."/>
            <person name="Hayashi T."/>
            <person name="Toyoda A."/>
            <person name="Oliveira C."/>
            <person name="Osipova E."/>
            <person name="Leigh N.D."/>
            <person name="Simon A."/>
            <person name="Yun M.H."/>
        </authorList>
    </citation>
    <scope>NUCLEOTIDE SEQUENCE</scope>
    <source>
        <strain evidence="2">20211129_DDA</strain>
        <tissue evidence="2">Liver</tissue>
    </source>
</reference>
<feature type="transmembrane region" description="Helical" evidence="1">
    <location>
        <begin position="7"/>
        <end position="24"/>
    </location>
</feature>
<dbReference type="AlphaFoldDB" id="A0AAV7WU19"/>
<organism evidence="2 3">
    <name type="scientific">Pleurodeles waltl</name>
    <name type="common">Iberian ribbed newt</name>
    <dbReference type="NCBI Taxonomy" id="8319"/>
    <lineage>
        <taxon>Eukaryota</taxon>
        <taxon>Metazoa</taxon>
        <taxon>Chordata</taxon>
        <taxon>Craniata</taxon>
        <taxon>Vertebrata</taxon>
        <taxon>Euteleostomi</taxon>
        <taxon>Amphibia</taxon>
        <taxon>Batrachia</taxon>
        <taxon>Caudata</taxon>
        <taxon>Salamandroidea</taxon>
        <taxon>Salamandridae</taxon>
        <taxon>Pleurodelinae</taxon>
        <taxon>Pleurodeles</taxon>
    </lineage>
</organism>
<gene>
    <name evidence="2" type="ORF">NDU88_003788</name>
</gene>
<dbReference type="Proteomes" id="UP001066276">
    <property type="component" value="Chromosome 1_1"/>
</dbReference>
<evidence type="ECO:0000313" key="3">
    <source>
        <dbReference type="Proteomes" id="UP001066276"/>
    </source>
</evidence>
<evidence type="ECO:0000256" key="1">
    <source>
        <dbReference type="SAM" id="Phobius"/>
    </source>
</evidence>
<evidence type="ECO:0000313" key="2">
    <source>
        <dbReference type="EMBL" id="KAJ1216182.1"/>
    </source>
</evidence>
<accession>A0AAV7WU19</accession>
<sequence length="48" mass="5430">HLDIHRMIIFSVSVHLLIVFWGYQSHMGPINGTNDVGDMSKGIEITLH</sequence>
<feature type="non-terminal residue" evidence="2">
    <location>
        <position position="1"/>
    </location>
</feature>